<dbReference type="GO" id="GO:0005829">
    <property type="term" value="C:cytosol"/>
    <property type="evidence" value="ECO:0007669"/>
    <property type="project" value="TreeGrafter"/>
</dbReference>
<dbReference type="NCBIfam" id="TIGR01951">
    <property type="entry name" value="nusB"/>
    <property type="match status" value="1"/>
</dbReference>
<evidence type="ECO:0000259" key="6">
    <source>
        <dbReference type="Pfam" id="PF01029"/>
    </source>
</evidence>
<keyword evidence="3" id="KW-0694">RNA-binding</keyword>
<protein>
    <submittedName>
        <fullName evidence="8">Unannotated protein</fullName>
    </submittedName>
</protein>
<dbReference type="InterPro" id="IPR035926">
    <property type="entry name" value="NusB-like_sf"/>
</dbReference>
<feature type="domain" description="NusB/RsmB/TIM44" evidence="6">
    <location>
        <begin position="16"/>
        <end position="135"/>
    </location>
</feature>
<evidence type="ECO:0000256" key="5">
    <source>
        <dbReference type="ARBA" id="ARBA00023163"/>
    </source>
</evidence>
<proteinExistence type="inferred from homology"/>
<dbReference type="PANTHER" id="PTHR11078">
    <property type="entry name" value="N UTILIZATION SUBSTANCE PROTEIN B-RELATED"/>
    <property type="match status" value="1"/>
</dbReference>
<comment type="similarity">
    <text evidence="1">Belongs to the NusB family.</text>
</comment>
<evidence type="ECO:0000313" key="8">
    <source>
        <dbReference type="EMBL" id="CAB4952728.1"/>
    </source>
</evidence>
<evidence type="ECO:0000256" key="2">
    <source>
        <dbReference type="ARBA" id="ARBA00022814"/>
    </source>
</evidence>
<dbReference type="Gene3D" id="1.10.940.10">
    <property type="entry name" value="NusB-like"/>
    <property type="match status" value="1"/>
</dbReference>
<keyword evidence="5" id="KW-0804">Transcription</keyword>
<reference evidence="8" key="1">
    <citation type="submission" date="2020-05" db="EMBL/GenBank/DDBJ databases">
        <authorList>
            <person name="Chiriac C."/>
            <person name="Salcher M."/>
            <person name="Ghai R."/>
            <person name="Kavagutti S V."/>
        </authorList>
    </citation>
    <scope>NUCLEOTIDE SEQUENCE</scope>
</reference>
<organism evidence="8">
    <name type="scientific">freshwater metagenome</name>
    <dbReference type="NCBI Taxonomy" id="449393"/>
    <lineage>
        <taxon>unclassified sequences</taxon>
        <taxon>metagenomes</taxon>
        <taxon>ecological metagenomes</taxon>
    </lineage>
</organism>
<evidence type="ECO:0000256" key="3">
    <source>
        <dbReference type="ARBA" id="ARBA00022884"/>
    </source>
</evidence>
<dbReference type="EMBL" id="CAEMXZ010000001">
    <property type="protein sequence ID" value="CAB4322314.1"/>
    <property type="molecule type" value="Genomic_DNA"/>
</dbReference>
<evidence type="ECO:0000256" key="4">
    <source>
        <dbReference type="ARBA" id="ARBA00023015"/>
    </source>
</evidence>
<accession>A0A6J7K9I9</accession>
<evidence type="ECO:0000313" key="7">
    <source>
        <dbReference type="EMBL" id="CAB4322314.1"/>
    </source>
</evidence>
<gene>
    <name evidence="7" type="ORF">UFOPK1392_00048</name>
    <name evidence="8" type="ORF">UFOPK3733_01974</name>
</gene>
<dbReference type="CDD" id="cd00619">
    <property type="entry name" value="Terminator_NusB"/>
    <property type="match status" value="1"/>
</dbReference>
<dbReference type="GO" id="GO:0006353">
    <property type="term" value="P:DNA-templated transcription termination"/>
    <property type="evidence" value="ECO:0007669"/>
    <property type="project" value="InterPro"/>
</dbReference>
<dbReference type="GO" id="GO:0003723">
    <property type="term" value="F:RNA binding"/>
    <property type="evidence" value="ECO:0007669"/>
    <property type="project" value="UniProtKB-KW"/>
</dbReference>
<evidence type="ECO:0000256" key="1">
    <source>
        <dbReference type="ARBA" id="ARBA00005952"/>
    </source>
</evidence>
<dbReference type="EMBL" id="CAFBNC010000138">
    <property type="protein sequence ID" value="CAB4952728.1"/>
    <property type="molecule type" value="Genomic_DNA"/>
</dbReference>
<dbReference type="InterPro" id="IPR011605">
    <property type="entry name" value="NusB_fam"/>
</dbReference>
<keyword evidence="4" id="KW-0805">Transcription regulation</keyword>
<dbReference type="Pfam" id="PF01029">
    <property type="entry name" value="NusB"/>
    <property type="match status" value="1"/>
</dbReference>
<dbReference type="SUPFAM" id="SSF48013">
    <property type="entry name" value="NusB-like"/>
    <property type="match status" value="1"/>
</dbReference>
<name>A0A6J7K9I9_9ZZZZ</name>
<sequence>MSPDTEHSDPLPGSRREARERAFHLLYESEMKNEGSSEVLAALPLEPDTFAVELVTGVAEQSETIDSLIIDHAHNWELDRMPSLDRALLRLATYELAFRPDVPTGAVISEAVDLAKRYSTDDSGKFVNGVLSAIAAAVR</sequence>
<dbReference type="GO" id="GO:0031564">
    <property type="term" value="P:transcription antitermination"/>
    <property type="evidence" value="ECO:0007669"/>
    <property type="project" value="UniProtKB-KW"/>
</dbReference>
<dbReference type="PANTHER" id="PTHR11078:SF3">
    <property type="entry name" value="ANTITERMINATION NUSB DOMAIN-CONTAINING PROTEIN"/>
    <property type="match status" value="1"/>
</dbReference>
<dbReference type="HAMAP" id="MF_00073">
    <property type="entry name" value="NusB"/>
    <property type="match status" value="1"/>
</dbReference>
<dbReference type="AlphaFoldDB" id="A0A6J7K9I9"/>
<dbReference type="InterPro" id="IPR006027">
    <property type="entry name" value="NusB_RsmB_TIM44"/>
</dbReference>
<keyword evidence="2" id="KW-0889">Transcription antitermination</keyword>